<accession>A0A1E3PH50</accession>
<dbReference type="Proteomes" id="UP000095009">
    <property type="component" value="Unassembled WGS sequence"/>
</dbReference>
<protein>
    <submittedName>
        <fullName evidence="2">Uncharacterized protein</fullName>
    </submittedName>
</protein>
<evidence type="ECO:0000256" key="1">
    <source>
        <dbReference type="SAM" id="MobiDB-lite"/>
    </source>
</evidence>
<reference evidence="2 3" key="1">
    <citation type="journal article" date="2016" name="Proc. Natl. Acad. Sci. U.S.A.">
        <title>Comparative genomics of biotechnologically important yeasts.</title>
        <authorList>
            <person name="Riley R."/>
            <person name="Haridas S."/>
            <person name="Wolfe K.H."/>
            <person name="Lopes M.R."/>
            <person name="Hittinger C.T."/>
            <person name="Goeker M."/>
            <person name="Salamov A.A."/>
            <person name="Wisecaver J.H."/>
            <person name="Long T.M."/>
            <person name="Calvey C.H."/>
            <person name="Aerts A.L."/>
            <person name="Barry K.W."/>
            <person name="Choi C."/>
            <person name="Clum A."/>
            <person name="Coughlan A.Y."/>
            <person name="Deshpande S."/>
            <person name="Douglass A.P."/>
            <person name="Hanson S.J."/>
            <person name="Klenk H.-P."/>
            <person name="LaButti K.M."/>
            <person name="Lapidus A."/>
            <person name="Lindquist E.A."/>
            <person name="Lipzen A.M."/>
            <person name="Meier-Kolthoff J.P."/>
            <person name="Ohm R.A."/>
            <person name="Otillar R.P."/>
            <person name="Pangilinan J.L."/>
            <person name="Peng Y."/>
            <person name="Rokas A."/>
            <person name="Rosa C.A."/>
            <person name="Scheuner C."/>
            <person name="Sibirny A.A."/>
            <person name="Slot J.C."/>
            <person name="Stielow J.B."/>
            <person name="Sun H."/>
            <person name="Kurtzman C.P."/>
            <person name="Blackwell M."/>
            <person name="Grigoriev I.V."/>
            <person name="Jeffries T.W."/>
        </authorList>
    </citation>
    <scope>NUCLEOTIDE SEQUENCE [LARGE SCALE GENOMIC DNA]</scope>
    <source>
        <strain evidence="2 3">DSM 6958</strain>
    </source>
</reference>
<evidence type="ECO:0000313" key="3">
    <source>
        <dbReference type="Proteomes" id="UP000095009"/>
    </source>
</evidence>
<sequence length="104" mass="11183">MSHCALNTEWLSDSRKTSIMVRPALRGIPTCVGHDADPFPSDPCDPKRSGGSAAKTKERQDLAMDRGGFGLVPLQTAPLKKWSAKNCPSAAVFSQDKALGLWSL</sequence>
<organism evidence="2 3">
    <name type="scientific">Nadsonia fulvescens var. elongata DSM 6958</name>
    <dbReference type="NCBI Taxonomy" id="857566"/>
    <lineage>
        <taxon>Eukaryota</taxon>
        <taxon>Fungi</taxon>
        <taxon>Dikarya</taxon>
        <taxon>Ascomycota</taxon>
        <taxon>Saccharomycotina</taxon>
        <taxon>Dipodascomycetes</taxon>
        <taxon>Dipodascales</taxon>
        <taxon>Dipodascales incertae sedis</taxon>
        <taxon>Nadsonia</taxon>
    </lineage>
</organism>
<dbReference type="AlphaFoldDB" id="A0A1E3PH50"/>
<evidence type="ECO:0000313" key="2">
    <source>
        <dbReference type="EMBL" id="ODQ64698.1"/>
    </source>
</evidence>
<feature type="region of interest" description="Disordered" evidence="1">
    <location>
        <begin position="35"/>
        <end position="60"/>
    </location>
</feature>
<keyword evidence="3" id="KW-1185">Reference proteome</keyword>
<gene>
    <name evidence="2" type="ORF">NADFUDRAFT_83603</name>
</gene>
<proteinExistence type="predicted"/>
<dbReference type="EMBL" id="KV454411">
    <property type="protein sequence ID" value="ODQ64698.1"/>
    <property type="molecule type" value="Genomic_DNA"/>
</dbReference>
<name>A0A1E3PH50_9ASCO</name>